<dbReference type="GO" id="GO:0005524">
    <property type="term" value="F:ATP binding"/>
    <property type="evidence" value="ECO:0007669"/>
    <property type="project" value="InterPro"/>
</dbReference>
<dbReference type="AlphaFoldDB" id="A0A381XYX6"/>
<accession>A0A381XYX6</accession>
<dbReference type="Gene3D" id="1.20.1560.10">
    <property type="entry name" value="ABC transporter type 1, transmembrane domain"/>
    <property type="match status" value="1"/>
</dbReference>
<keyword evidence="1 4" id="KW-0812">Transmembrane</keyword>
<name>A0A381XYX6_9ZZZZ</name>
<reference evidence="5" key="1">
    <citation type="submission" date="2018-05" db="EMBL/GenBank/DDBJ databases">
        <authorList>
            <person name="Lanie J.A."/>
            <person name="Ng W.-L."/>
            <person name="Kazmierczak K.M."/>
            <person name="Andrzejewski T.M."/>
            <person name="Davidsen T.M."/>
            <person name="Wayne K.J."/>
            <person name="Tettelin H."/>
            <person name="Glass J.I."/>
            <person name="Rusch D."/>
            <person name="Podicherti R."/>
            <person name="Tsui H.-C.T."/>
            <person name="Winkler M.E."/>
        </authorList>
    </citation>
    <scope>NUCLEOTIDE SEQUENCE</scope>
</reference>
<organism evidence="5">
    <name type="scientific">marine metagenome</name>
    <dbReference type="NCBI Taxonomy" id="408172"/>
    <lineage>
        <taxon>unclassified sequences</taxon>
        <taxon>metagenomes</taxon>
        <taxon>ecological metagenomes</taxon>
    </lineage>
</organism>
<dbReference type="GO" id="GO:0016020">
    <property type="term" value="C:membrane"/>
    <property type="evidence" value="ECO:0007669"/>
    <property type="project" value="InterPro"/>
</dbReference>
<evidence type="ECO:0000256" key="2">
    <source>
        <dbReference type="ARBA" id="ARBA00022989"/>
    </source>
</evidence>
<evidence type="ECO:0008006" key="6">
    <source>
        <dbReference type="Google" id="ProtNLM"/>
    </source>
</evidence>
<evidence type="ECO:0000313" key="5">
    <source>
        <dbReference type="EMBL" id="SVA69631.1"/>
    </source>
</evidence>
<dbReference type="EMBL" id="UINC01016786">
    <property type="protein sequence ID" value="SVA69631.1"/>
    <property type="molecule type" value="Genomic_DNA"/>
</dbReference>
<evidence type="ECO:0000256" key="3">
    <source>
        <dbReference type="ARBA" id="ARBA00023136"/>
    </source>
</evidence>
<proteinExistence type="predicted"/>
<dbReference type="SUPFAM" id="SSF90123">
    <property type="entry name" value="ABC transporter transmembrane region"/>
    <property type="match status" value="1"/>
</dbReference>
<sequence>MRTTFNPEVEGLGRSHWMTLATLMPYLWPRGRWDLRFRVVLAMLLLAAAKIAIVFIPFIYKEVIDALNVTGSDGKVGVL</sequence>
<feature type="non-terminal residue" evidence="5">
    <location>
        <position position="79"/>
    </location>
</feature>
<feature type="transmembrane region" description="Helical" evidence="4">
    <location>
        <begin position="40"/>
        <end position="60"/>
    </location>
</feature>
<protein>
    <recommendedName>
        <fullName evidence="6">ABC transmembrane type-1 domain-containing protein</fullName>
    </recommendedName>
</protein>
<evidence type="ECO:0000256" key="1">
    <source>
        <dbReference type="ARBA" id="ARBA00022692"/>
    </source>
</evidence>
<dbReference type="InterPro" id="IPR036640">
    <property type="entry name" value="ABC1_TM_sf"/>
</dbReference>
<gene>
    <name evidence="5" type="ORF">METZ01_LOCUS122485</name>
</gene>
<keyword evidence="2 4" id="KW-1133">Transmembrane helix</keyword>
<keyword evidence="3 4" id="KW-0472">Membrane</keyword>
<evidence type="ECO:0000256" key="4">
    <source>
        <dbReference type="SAM" id="Phobius"/>
    </source>
</evidence>